<name>A0A673UMP6_SURSU</name>
<dbReference type="OMA" id="CGGPEIN"/>
<evidence type="ECO:0000256" key="1">
    <source>
        <dbReference type="SAM" id="MobiDB-lite"/>
    </source>
</evidence>
<sequence>MHPSRTPWAAQPPPWCGLQTGNPSRTTSYSLAWRRGSCGGPEINSLLQRKVLQSCPGRAAKSSGPGQEETQGGCSELRHPQGNPF</sequence>
<dbReference type="AlphaFoldDB" id="A0A673UMP6"/>
<proteinExistence type="predicted"/>
<reference evidence="2" key="3">
    <citation type="submission" date="2025-09" db="UniProtKB">
        <authorList>
            <consortium name="Ensembl"/>
        </authorList>
    </citation>
    <scope>IDENTIFICATION</scope>
</reference>
<dbReference type="Proteomes" id="UP000472268">
    <property type="component" value="Chromosome 9"/>
</dbReference>
<evidence type="ECO:0000313" key="2">
    <source>
        <dbReference type="Ensembl" id="ENSSSUP00005022455.1"/>
    </source>
</evidence>
<accession>A0A673UMP6</accession>
<feature type="region of interest" description="Disordered" evidence="1">
    <location>
        <begin position="56"/>
        <end position="85"/>
    </location>
</feature>
<feature type="region of interest" description="Disordered" evidence="1">
    <location>
        <begin position="1"/>
        <end position="22"/>
    </location>
</feature>
<feature type="compositionally biased region" description="Polar residues" evidence="1">
    <location>
        <begin position="64"/>
        <end position="73"/>
    </location>
</feature>
<reference evidence="2 3" key="1">
    <citation type="submission" date="2019-05" db="EMBL/GenBank/DDBJ databases">
        <title>A Chromosome-scale Meerkat (S. suricatta) Genome Assembly.</title>
        <authorList>
            <person name="Dudchenko O."/>
            <person name="Lieberman Aiden E."/>
            <person name="Tung J."/>
            <person name="Barreiro L.B."/>
            <person name="Clutton-Brock T.H."/>
        </authorList>
    </citation>
    <scope>NUCLEOTIDE SEQUENCE [LARGE SCALE GENOMIC DNA]</scope>
</reference>
<evidence type="ECO:0000313" key="3">
    <source>
        <dbReference type="Proteomes" id="UP000472268"/>
    </source>
</evidence>
<protein>
    <submittedName>
        <fullName evidence="2">Uncharacterized protein</fullName>
    </submittedName>
</protein>
<organism evidence="2 3">
    <name type="scientific">Suricata suricatta</name>
    <name type="common">Meerkat</name>
    <dbReference type="NCBI Taxonomy" id="37032"/>
    <lineage>
        <taxon>Eukaryota</taxon>
        <taxon>Metazoa</taxon>
        <taxon>Chordata</taxon>
        <taxon>Craniata</taxon>
        <taxon>Vertebrata</taxon>
        <taxon>Euteleostomi</taxon>
        <taxon>Mammalia</taxon>
        <taxon>Eutheria</taxon>
        <taxon>Laurasiatheria</taxon>
        <taxon>Carnivora</taxon>
        <taxon>Feliformia</taxon>
        <taxon>Herpestidae</taxon>
        <taxon>Suricata</taxon>
    </lineage>
</organism>
<dbReference type="Ensembl" id="ENSSSUT00005025729.1">
    <property type="protein sequence ID" value="ENSSSUP00005022455.1"/>
    <property type="gene ID" value="ENSSSUG00005014666.1"/>
</dbReference>
<reference evidence="2" key="2">
    <citation type="submission" date="2025-08" db="UniProtKB">
        <authorList>
            <consortium name="Ensembl"/>
        </authorList>
    </citation>
    <scope>IDENTIFICATION</scope>
</reference>
<keyword evidence="3" id="KW-1185">Reference proteome</keyword>